<dbReference type="SUPFAM" id="SSF53756">
    <property type="entry name" value="UDP-Glycosyltransferase/glycogen phosphorylase"/>
    <property type="match status" value="1"/>
</dbReference>
<dbReference type="Proteomes" id="UP000651010">
    <property type="component" value="Unassembled WGS sequence"/>
</dbReference>
<name>A0ABR9G8M6_9GAMM</name>
<dbReference type="Gene3D" id="3.40.50.2000">
    <property type="entry name" value="Glycogen Phosphorylase B"/>
    <property type="match status" value="2"/>
</dbReference>
<sequence>MKVANEGIMSVAATPARALTVVQLIPALRAGGAERSVLEAGQALVQAGHRSVVISAGGRMTAQLEAEGSEHITLDIGRKSLSTLGKLWRLRRVLRELKPDIVHVRSRLPAWLGWWALKGMSPRPHFVTTVHGLNSPGRYSAIMLRGERVVVVSQTVRDYLLSHYLKLDPARIRIIPRGIDPEAFPYGHRPDESWQKAFFNEFPALAGAPLLTLPGRGTRLKGHHDAIELVAELKQRGIETRLLLLGVIEPGREAYVSELRDLIKARGIAGQVVLTPPRDDVRDIYAMSALVLQLSNKPEAFGRTVVEALSLCRPVLGYAHGGVGELLAELYPAGRVPPGDRERLVERAAELLRVAPPIPPLQRYRLIDMQRAALALYEEVAA</sequence>
<dbReference type="Pfam" id="PF13439">
    <property type="entry name" value="Glyco_transf_4"/>
    <property type="match status" value="1"/>
</dbReference>
<feature type="domain" description="Glycosyl transferase family 1" evidence="1">
    <location>
        <begin position="207"/>
        <end position="353"/>
    </location>
</feature>
<dbReference type="InterPro" id="IPR001296">
    <property type="entry name" value="Glyco_trans_1"/>
</dbReference>
<dbReference type="Pfam" id="PF00534">
    <property type="entry name" value="Glycos_transf_1"/>
    <property type="match status" value="1"/>
</dbReference>
<evidence type="ECO:0000259" key="1">
    <source>
        <dbReference type="Pfam" id="PF00534"/>
    </source>
</evidence>
<proteinExistence type="predicted"/>
<dbReference type="PANTHER" id="PTHR12526">
    <property type="entry name" value="GLYCOSYLTRANSFERASE"/>
    <property type="match status" value="1"/>
</dbReference>
<gene>
    <name evidence="3" type="ORF">IGX34_08215</name>
</gene>
<reference evidence="3 4" key="1">
    <citation type="submission" date="2020-09" db="EMBL/GenBank/DDBJ databases">
        <title>Dyella sp. 7MK23 isolated from forest soil.</title>
        <authorList>
            <person name="Fu J."/>
        </authorList>
    </citation>
    <scope>NUCLEOTIDE SEQUENCE [LARGE SCALE GENOMIC DNA]</scope>
    <source>
        <strain evidence="3 4">7MK23</strain>
    </source>
</reference>
<dbReference type="InterPro" id="IPR028098">
    <property type="entry name" value="Glyco_trans_4-like_N"/>
</dbReference>
<dbReference type="EMBL" id="JACZZA010000003">
    <property type="protein sequence ID" value="MBE1160371.1"/>
    <property type="molecule type" value="Genomic_DNA"/>
</dbReference>
<comment type="caution">
    <text evidence="3">The sequence shown here is derived from an EMBL/GenBank/DDBJ whole genome shotgun (WGS) entry which is preliminary data.</text>
</comment>
<evidence type="ECO:0000313" key="3">
    <source>
        <dbReference type="EMBL" id="MBE1160371.1"/>
    </source>
</evidence>
<evidence type="ECO:0000313" key="4">
    <source>
        <dbReference type="Proteomes" id="UP000651010"/>
    </source>
</evidence>
<keyword evidence="4" id="KW-1185">Reference proteome</keyword>
<feature type="domain" description="Glycosyltransferase subfamily 4-like N-terminal" evidence="2">
    <location>
        <begin position="31"/>
        <end position="182"/>
    </location>
</feature>
<organism evidence="3 4">
    <name type="scientific">Dyella acidiphila</name>
    <dbReference type="NCBI Taxonomy" id="2775866"/>
    <lineage>
        <taxon>Bacteria</taxon>
        <taxon>Pseudomonadati</taxon>
        <taxon>Pseudomonadota</taxon>
        <taxon>Gammaproteobacteria</taxon>
        <taxon>Lysobacterales</taxon>
        <taxon>Rhodanobacteraceae</taxon>
        <taxon>Dyella</taxon>
    </lineage>
</organism>
<protein>
    <submittedName>
        <fullName evidence="3">Glycosyltransferase</fullName>
    </submittedName>
</protein>
<dbReference type="PANTHER" id="PTHR12526:SF638">
    <property type="entry name" value="SPORE COAT PROTEIN SA"/>
    <property type="match status" value="1"/>
</dbReference>
<accession>A0ABR9G8M6</accession>
<evidence type="ECO:0000259" key="2">
    <source>
        <dbReference type="Pfam" id="PF13439"/>
    </source>
</evidence>